<dbReference type="Proteomes" id="UP000183126">
    <property type="component" value="Chromosome I"/>
</dbReference>
<dbReference type="EMBL" id="JYLK01000006">
    <property type="protein sequence ID" value="KRP60308.1"/>
    <property type="molecule type" value="Genomic_DNA"/>
</dbReference>
<sequence length="126" mass="13388">MAGGWSTSPALFADVVEQSIVKRVRIIAMDMLGEVVLRSPVDTGRFRGSHTISIGSPVYSDSGRLDRSGGSTTSAGLSALTGLEPFTQVFIQTNLPYAQKLEDGHSKQAPAGIYRVAFHGVSQAYS</sequence>
<gene>
    <name evidence="2" type="ORF">SAMN04490205_4664</name>
    <name evidence="1" type="ORF">TU79_10715</name>
</gene>
<evidence type="ECO:0000313" key="4">
    <source>
        <dbReference type="Proteomes" id="UP000183126"/>
    </source>
</evidence>
<dbReference type="EMBL" id="LT629760">
    <property type="protein sequence ID" value="SDT07450.1"/>
    <property type="molecule type" value="Genomic_DNA"/>
</dbReference>
<name>A0A0R2ZP36_9PSED</name>
<dbReference type="OrthoDB" id="6650149at2"/>
<evidence type="ECO:0000313" key="1">
    <source>
        <dbReference type="EMBL" id="KRP60308.1"/>
    </source>
</evidence>
<accession>A0A0R2ZP36</accession>
<evidence type="ECO:0000313" key="2">
    <source>
        <dbReference type="EMBL" id="SDT07450.1"/>
    </source>
</evidence>
<dbReference type="AlphaFoldDB" id="A0A0R2ZP36"/>
<protein>
    <submittedName>
        <fullName evidence="1">Phage protein</fullName>
    </submittedName>
</protein>
<organism evidence="1 3">
    <name type="scientific">Pseudomonas trivialis</name>
    <dbReference type="NCBI Taxonomy" id="200450"/>
    <lineage>
        <taxon>Bacteria</taxon>
        <taxon>Pseudomonadati</taxon>
        <taxon>Pseudomonadota</taxon>
        <taxon>Gammaproteobacteria</taxon>
        <taxon>Pseudomonadales</taxon>
        <taxon>Pseudomonadaceae</taxon>
        <taxon>Pseudomonas</taxon>
    </lineage>
</organism>
<keyword evidence="4" id="KW-1185">Reference proteome</keyword>
<reference evidence="1 3" key="1">
    <citation type="submission" date="2015-02" db="EMBL/GenBank/DDBJ databases">
        <title>Two Pseudomonas sp. nov. isolated from raw milk.</title>
        <authorList>
            <person name="Wenning M."/>
            <person name="von Neubeck M."/>
            <person name="Huptas C."/>
            <person name="Scherer S."/>
        </authorList>
    </citation>
    <scope>NUCLEOTIDE SEQUENCE [LARGE SCALE GENOMIC DNA]</scope>
    <source>
        <strain evidence="1 3">DSM 14937</strain>
    </source>
</reference>
<proteinExistence type="predicted"/>
<dbReference type="Proteomes" id="UP000052019">
    <property type="component" value="Unassembled WGS sequence"/>
</dbReference>
<evidence type="ECO:0000313" key="3">
    <source>
        <dbReference type="Proteomes" id="UP000052019"/>
    </source>
</evidence>
<reference evidence="2 4" key="2">
    <citation type="submission" date="2016-10" db="EMBL/GenBank/DDBJ databases">
        <authorList>
            <person name="Varghese N."/>
            <person name="Submissions S."/>
        </authorList>
    </citation>
    <scope>NUCLEOTIDE SEQUENCE [LARGE SCALE GENOMIC DNA]</scope>
    <source>
        <strain evidence="2 4">BS3111</strain>
    </source>
</reference>
<dbReference type="RefSeq" id="WP_057007961.1">
    <property type="nucleotide sequence ID" value="NZ_JYLK01000006.1"/>
</dbReference>
<dbReference type="PATRIC" id="fig|200450.4.peg.4180"/>